<keyword evidence="3 8" id="KW-0732">Signal</keyword>
<evidence type="ECO:0000313" key="11">
    <source>
        <dbReference type="Proteomes" id="UP000094065"/>
    </source>
</evidence>
<dbReference type="UniPathway" id="UPA00378"/>
<accession>A0A1E3I8C9</accession>
<dbReference type="GO" id="GO:0006487">
    <property type="term" value="P:protein N-linked glycosylation"/>
    <property type="evidence" value="ECO:0007669"/>
    <property type="project" value="TreeGrafter"/>
</dbReference>
<dbReference type="InterPro" id="IPR056790">
    <property type="entry name" value="Ribophorin_II_C"/>
</dbReference>
<proteinExistence type="predicted"/>
<reference evidence="10 11" key="1">
    <citation type="submission" date="2016-06" db="EMBL/GenBank/DDBJ databases">
        <title>Evolution of pathogenesis and genome organization in the Tremellales.</title>
        <authorList>
            <person name="Cuomo C."/>
            <person name="Litvintseva A."/>
            <person name="Heitman J."/>
            <person name="Chen Y."/>
            <person name="Sun S."/>
            <person name="Springer D."/>
            <person name="Dromer F."/>
            <person name="Young S."/>
            <person name="Zeng Q."/>
            <person name="Chapman S."/>
            <person name="Gujja S."/>
            <person name="Saif S."/>
            <person name="Birren B."/>
        </authorList>
    </citation>
    <scope>NUCLEOTIDE SEQUENCE [LARGE SCALE GENOMIC DNA]</scope>
    <source>
        <strain evidence="10 11">CBS 6039</strain>
    </source>
</reference>
<evidence type="ECO:0000256" key="7">
    <source>
        <dbReference type="SAM" id="Phobius"/>
    </source>
</evidence>
<dbReference type="EMBL" id="AWGJ01000001">
    <property type="protein sequence ID" value="ODN84096.1"/>
    <property type="molecule type" value="Genomic_DNA"/>
</dbReference>
<evidence type="ECO:0000256" key="6">
    <source>
        <dbReference type="ARBA" id="ARBA00023136"/>
    </source>
</evidence>
<evidence type="ECO:0000256" key="3">
    <source>
        <dbReference type="ARBA" id="ARBA00022729"/>
    </source>
</evidence>
<organism evidence="10 11">
    <name type="scientific">Cryptococcus amylolentus CBS 6039</name>
    <dbReference type="NCBI Taxonomy" id="1295533"/>
    <lineage>
        <taxon>Eukaryota</taxon>
        <taxon>Fungi</taxon>
        <taxon>Dikarya</taxon>
        <taxon>Basidiomycota</taxon>
        <taxon>Agaricomycotina</taxon>
        <taxon>Tremellomycetes</taxon>
        <taxon>Tremellales</taxon>
        <taxon>Cryptococcaceae</taxon>
        <taxon>Cryptococcus</taxon>
    </lineage>
</organism>
<dbReference type="STRING" id="1295533.A0A1E3I8C9"/>
<evidence type="ECO:0000256" key="4">
    <source>
        <dbReference type="ARBA" id="ARBA00022824"/>
    </source>
</evidence>
<dbReference type="Proteomes" id="UP000094065">
    <property type="component" value="Unassembled WGS sequence"/>
</dbReference>
<gene>
    <name evidence="10" type="ORF">L202_00111</name>
</gene>
<keyword evidence="4" id="KW-0256">Endoplasmic reticulum</keyword>
<feature type="transmembrane region" description="Helical" evidence="7">
    <location>
        <begin position="262"/>
        <end position="281"/>
    </location>
</feature>
<sequence length="295" mass="31165">MFSSLKSAALVGLVALSSLGAVSAKGALGVKAAKVSVTSPDGLNDATYTLKEPAPISAPIDLSESSIFKLSFTVVDTVSGESVYPQQASLLFEDPKGDDVTLPVTVKSNGKAQLTINAAKPHPALLPTHGKFHLTLLLSALDEYAPLAYPLGELSLPSSVLQPIPRKRHDLPARAGEPAFQPEQELFHTFSEDPKTVGWFKSGSGVAITLAPWGLLFALVGKLSPSLSLQTPAVSSVIFLIVLAAIETLIFVYWVGLKLYQLLPPFLALCAIAAYTGLVALREMRVQRLKAGGVP</sequence>
<keyword evidence="6 7" id="KW-0472">Membrane</keyword>
<feature type="transmembrane region" description="Helical" evidence="7">
    <location>
        <begin position="199"/>
        <end position="221"/>
    </location>
</feature>
<dbReference type="GO" id="GO:0008250">
    <property type="term" value="C:oligosaccharyltransferase complex"/>
    <property type="evidence" value="ECO:0007669"/>
    <property type="project" value="InterPro"/>
</dbReference>
<keyword evidence="2 7" id="KW-0812">Transmembrane</keyword>
<evidence type="ECO:0000256" key="5">
    <source>
        <dbReference type="ARBA" id="ARBA00022989"/>
    </source>
</evidence>
<feature type="transmembrane region" description="Helical" evidence="7">
    <location>
        <begin position="233"/>
        <end position="256"/>
    </location>
</feature>
<evidence type="ECO:0000256" key="8">
    <source>
        <dbReference type="SAM" id="SignalP"/>
    </source>
</evidence>
<dbReference type="AlphaFoldDB" id="A0A1E3I8C9"/>
<evidence type="ECO:0000259" key="9">
    <source>
        <dbReference type="Pfam" id="PF25147"/>
    </source>
</evidence>
<dbReference type="InterPro" id="IPR008814">
    <property type="entry name" value="Swp1"/>
</dbReference>
<evidence type="ECO:0000256" key="2">
    <source>
        <dbReference type="ARBA" id="ARBA00022692"/>
    </source>
</evidence>
<dbReference type="PANTHER" id="PTHR12640">
    <property type="entry name" value="RIBOPHORIN II"/>
    <property type="match status" value="1"/>
</dbReference>
<comment type="caution">
    <text evidence="10">The sequence shown here is derived from an EMBL/GenBank/DDBJ whole genome shotgun (WGS) entry which is preliminary data.</text>
</comment>
<feature type="chain" id="PRO_5044292328" description="Ribophorin II C-terminal domain-containing protein" evidence="8">
    <location>
        <begin position="25"/>
        <end position="295"/>
    </location>
</feature>
<evidence type="ECO:0000256" key="1">
    <source>
        <dbReference type="ARBA" id="ARBA00004477"/>
    </source>
</evidence>
<dbReference type="Pfam" id="PF25147">
    <property type="entry name" value="Ribophorin_II_C"/>
    <property type="match status" value="1"/>
</dbReference>
<name>A0A1E3I8C9_9TREE</name>
<protein>
    <recommendedName>
        <fullName evidence="9">Ribophorin II C-terminal domain-containing protein</fullName>
    </recommendedName>
</protein>
<dbReference type="RefSeq" id="XP_018997899.1">
    <property type="nucleotide sequence ID" value="XM_019133194.1"/>
</dbReference>
<feature type="signal peptide" evidence="8">
    <location>
        <begin position="1"/>
        <end position="24"/>
    </location>
</feature>
<evidence type="ECO:0000313" key="10">
    <source>
        <dbReference type="EMBL" id="ODN84096.1"/>
    </source>
</evidence>
<dbReference type="GeneID" id="30151420"/>
<keyword evidence="5 7" id="KW-1133">Transmembrane helix</keyword>
<feature type="domain" description="Ribophorin II C-terminal" evidence="9">
    <location>
        <begin position="190"/>
        <end position="288"/>
    </location>
</feature>
<dbReference type="OrthoDB" id="432292at2759"/>
<keyword evidence="11" id="KW-1185">Reference proteome</keyword>
<comment type="subcellular location">
    <subcellularLocation>
        <location evidence="1">Endoplasmic reticulum membrane</location>
        <topology evidence="1">Multi-pass membrane protein</topology>
    </subcellularLocation>
</comment>
<dbReference type="PANTHER" id="PTHR12640:SF0">
    <property type="entry name" value="DOLICHYL-DIPHOSPHOOLIGOSACCHARIDE--PROTEIN GLYCOSYLTRANSFERASE SUBUNIT 2"/>
    <property type="match status" value="1"/>
</dbReference>